<keyword evidence="3" id="KW-1185">Reference proteome</keyword>
<evidence type="ECO:0000313" key="3">
    <source>
        <dbReference type="Proteomes" id="UP000518752"/>
    </source>
</evidence>
<proteinExistence type="predicted"/>
<dbReference type="Proteomes" id="UP000518752">
    <property type="component" value="Unassembled WGS sequence"/>
</dbReference>
<evidence type="ECO:0000313" key="2">
    <source>
        <dbReference type="EMBL" id="KAF5392170.1"/>
    </source>
</evidence>
<accession>A0A8H5HZA3</accession>
<name>A0A8H5HZA3_9AGAR</name>
<organism evidence="2 3">
    <name type="scientific">Collybiopsis confluens</name>
    <dbReference type="NCBI Taxonomy" id="2823264"/>
    <lineage>
        <taxon>Eukaryota</taxon>
        <taxon>Fungi</taxon>
        <taxon>Dikarya</taxon>
        <taxon>Basidiomycota</taxon>
        <taxon>Agaricomycotina</taxon>
        <taxon>Agaricomycetes</taxon>
        <taxon>Agaricomycetidae</taxon>
        <taxon>Agaricales</taxon>
        <taxon>Marasmiineae</taxon>
        <taxon>Omphalotaceae</taxon>
        <taxon>Collybiopsis</taxon>
    </lineage>
</organism>
<reference evidence="2 3" key="1">
    <citation type="journal article" date="2020" name="ISME J.">
        <title>Uncovering the hidden diversity of litter-decomposition mechanisms in mushroom-forming fungi.</title>
        <authorList>
            <person name="Floudas D."/>
            <person name="Bentzer J."/>
            <person name="Ahren D."/>
            <person name="Johansson T."/>
            <person name="Persson P."/>
            <person name="Tunlid A."/>
        </authorList>
    </citation>
    <scope>NUCLEOTIDE SEQUENCE [LARGE SCALE GENOMIC DNA]</scope>
    <source>
        <strain evidence="2 3">CBS 406.79</strain>
    </source>
</reference>
<evidence type="ECO:0000256" key="1">
    <source>
        <dbReference type="SAM" id="MobiDB-lite"/>
    </source>
</evidence>
<sequence>MKFADLDQKGIIGRVYAFFPLPGSDSTIVMYEHVRSHLLRHDIQLSSLPRPFHPIAEEQFGDNEDDSADAPNNADEKKDRRAPFEGKAHSRPDA</sequence>
<feature type="compositionally biased region" description="Basic and acidic residues" evidence="1">
    <location>
        <begin position="74"/>
        <end position="94"/>
    </location>
</feature>
<protein>
    <submittedName>
        <fullName evidence="2">Uncharacterized protein</fullName>
    </submittedName>
</protein>
<comment type="caution">
    <text evidence="2">The sequence shown here is derived from an EMBL/GenBank/DDBJ whole genome shotgun (WGS) entry which is preliminary data.</text>
</comment>
<feature type="compositionally biased region" description="Acidic residues" evidence="1">
    <location>
        <begin position="59"/>
        <end position="68"/>
    </location>
</feature>
<dbReference type="AlphaFoldDB" id="A0A8H5HZA3"/>
<gene>
    <name evidence="2" type="ORF">D9757_001606</name>
</gene>
<dbReference type="EMBL" id="JAACJN010000006">
    <property type="protein sequence ID" value="KAF5392170.1"/>
    <property type="molecule type" value="Genomic_DNA"/>
</dbReference>
<feature type="region of interest" description="Disordered" evidence="1">
    <location>
        <begin position="50"/>
        <end position="94"/>
    </location>
</feature>